<dbReference type="PANTHER" id="PTHR11614">
    <property type="entry name" value="PHOSPHOLIPASE-RELATED"/>
    <property type="match status" value="1"/>
</dbReference>
<evidence type="ECO:0000313" key="2">
    <source>
        <dbReference type="EMBL" id="TFD82124.1"/>
    </source>
</evidence>
<name>A0A4R9BEM8_9MICO</name>
<dbReference type="RefSeq" id="WP_134522332.1">
    <property type="nucleotide sequence ID" value="NZ_SOHH01000028.1"/>
</dbReference>
<dbReference type="AlphaFoldDB" id="A0A4R9BEM8"/>
<feature type="domain" description="Serine aminopeptidase S33" evidence="1">
    <location>
        <begin position="21"/>
        <end position="262"/>
    </location>
</feature>
<dbReference type="Gene3D" id="3.40.50.1820">
    <property type="entry name" value="alpha/beta hydrolase"/>
    <property type="match status" value="1"/>
</dbReference>
<sequence length="288" mass="31801">MPTYTDDYGVSITYYVWAVPDPRAAVQLVHGVGEHAHRYEELVRHLNAAGYTVYADDHRGHGQTGVHQHRGELSRLGRLGEGGLRAAVAAVHQLSGIIRAERPGVPVVLLGHSWGSFMAQMILNRYPDDYDAVVLSGTAYRMPGYLDGGDLNRRHKNLGTTGVEWLSRDPAVAAAFVADPLTTSVPLAKLFGIRDAARLFGRPARRLPPRLPLLILVGSDDTVGGERSARMLSKAYSERSGLRDIRLIVYPGARHEVFNETNREQVVSDLIAWLDERFPPRGDQPRAD</sequence>
<accession>A0A4R9BEM8</accession>
<evidence type="ECO:0000259" key="1">
    <source>
        <dbReference type="Pfam" id="PF12146"/>
    </source>
</evidence>
<dbReference type="InterPro" id="IPR051044">
    <property type="entry name" value="MAG_DAG_Lipase"/>
</dbReference>
<dbReference type="EMBL" id="SOHH01000028">
    <property type="protein sequence ID" value="TFD82124.1"/>
    <property type="molecule type" value="Genomic_DNA"/>
</dbReference>
<reference evidence="2 3" key="1">
    <citation type="submission" date="2019-03" db="EMBL/GenBank/DDBJ databases">
        <title>Genomics of glacier-inhabiting Cryobacterium strains.</title>
        <authorList>
            <person name="Liu Q."/>
            <person name="Xin Y.-H."/>
        </authorList>
    </citation>
    <scope>NUCLEOTIDE SEQUENCE [LARGE SCALE GENOMIC DNA]</scope>
    <source>
        <strain evidence="2 3">Hh4</strain>
    </source>
</reference>
<dbReference type="Proteomes" id="UP000298313">
    <property type="component" value="Unassembled WGS sequence"/>
</dbReference>
<dbReference type="InterPro" id="IPR022742">
    <property type="entry name" value="Hydrolase_4"/>
</dbReference>
<dbReference type="GO" id="GO:0016787">
    <property type="term" value="F:hydrolase activity"/>
    <property type="evidence" value="ECO:0007669"/>
    <property type="project" value="UniProtKB-KW"/>
</dbReference>
<protein>
    <submittedName>
        <fullName evidence="2">Alpha/beta fold hydrolase</fullName>
    </submittedName>
</protein>
<dbReference type="OrthoDB" id="9806902at2"/>
<dbReference type="InterPro" id="IPR029058">
    <property type="entry name" value="AB_hydrolase_fold"/>
</dbReference>
<organism evidence="2 3">
    <name type="scientific">Cryobacterium fucosi</name>
    <dbReference type="NCBI Taxonomy" id="1259157"/>
    <lineage>
        <taxon>Bacteria</taxon>
        <taxon>Bacillati</taxon>
        <taxon>Actinomycetota</taxon>
        <taxon>Actinomycetes</taxon>
        <taxon>Micrococcales</taxon>
        <taxon>Microbacteriaceae</taxon>
        <taxon>Cryobacterium</taxon>
    </lineage>
</organism>
<dbReference type="Pfam" id="PF12146">
    <property type="entry name" value="Hydrolase_4"/>
    <property type="match status" value="1"/>
</dbReference>
<gene>
    <name evidence="2" type="ORF">E3T48_02715</name>
</gene>
<comment type="caution">
    <text evidence="2">The sequence shown here is derived from an EMBL/GenBank/DDBJ whole genome shotgun (WGS) entry which is preliminary data.</text>
</comment>
<evidence type="ECO:0000313" key="3">
    <source>
        <dbReference type="Proteomes" id="UP000298313"/>
    </source>
</evidence>
<proteinExistence type="predicted"/>
<keyword evidence="2" id="KW-0378">Hydrolase</keyword>
<dbReference type="SUPFAM" id="SSF53474">
    <property type="entry name" value="alpha/beta-Hydrolases"/>
    <property type="match status" value="1"/>
</dbReference>
<keyword evidence="3" id="KW-1185">Reference proteome</keyword>